<protein>
    <submittedName>
        <fullName evidence="3">Peritrophin-48</fullName>
    </submittedName>
</protein>
<keyword evidence="2" id="KW-1185">Reference proteome</keyword>
<feature type="domain" description="Chitin-binding type-2" evidence="1">
    <location>
        <begin position="265"/>
        <end position="329"/>
    </location>
</feature>
<dbReference type="Pfam" id="PF01607">
    <property type="entry name" value="CBM_14"/>
    <property type="match status" value="1"/>
</dbReference>
<dbReference type="KEGG" id="hazt:108668423"/>
<proteinExistence type="predicted"/>
<dbReference type="GeneID" id="108668423"/>
<feature type="domain" description="Chitin-binding type-2" evidence="1">
    <location>
        <begin position="182"/>
        <end position="238"/>
    </location>
</feature>
<dbReference type="SMART" id="SM00494">
    <property type="entry name" value="ChtBD2"/>
    <property type="match status" value="2"/>
</dbReference>
<dbReference type="PROSITE" id="PS50940">
    <property type="entry name" value="CHIT_BIND_II"/>
    <property type="match status" value="2"/>
</dbReference>
<organism evidence="2 3">
    <name type="scientific">Hyalella azteca</name>
    <name type="common">Amphipod</name>
    <dbReference type="NCBI Taxonomy" id="294128"/>
    <lineage>
        <taxon>Eukaryota</taxon>
        <taxon>Metazoa</taxon>
        <taxon>Ecdysozoa</taxon>
        <taxon>Arthropoda</taxon>
        <taxon>Crustacea</taxon>
        <taxon>Multicrustacea</taxon>
        <taxon>Malacostraca</taxon>
        <taxon>Eumalacostraca</taxon>
        <taxon>Peracarida</taxon>
        <taxon>Amphipoda</taxon>
        <taxon>Senticaudata</taxon>
        <taxon>Talitrida</taxon>
        <taxon>Talitroidea</taxon>
        <taxon>Hyalellidae</taxon>
        <taxon>Hyalella</taxon>
    </lineage>
</organism>
<evidence type="ECO:0000313" key="3">
    <source>
        <dbReference type="RefSeq" id="XP_018011137.1"/>
    </source>
</evidence>
<dbReference type="SUPFAM" id="SSF57625">
    <property type="entry name" value="Invertebrate chitin-binding proteins"/>
    <property type="match status" value="2"/>
</dbReference>
<dbReference type="InterPro" id="IPR002557">
    <property type="entry name" value="Chitin-bd_dom"/>
</dbReference>
<accession>A0A8B7NC08</accession>
<name>A0A8B7NC08_HYAAZ</name>
<dbReference type="GO" id="GO:0008061">
    <property type="term" value="F:chitin binding"/>
    <property type="evidence" value="ECO:0007669"/>
    <property type="project" value="InterPro"/>
</dbReference>
<evidence type="ECO:0000313" key="2">
    <source>
        <dbReference type="Proteomes" id="UP000694843"/>
    </source>
</evidence>
<dbReference type="AlphaFoldDB" id="A0A8B7NC08"/>
<sequence length="334" mass="35546">MQLEITMVLLLVAGLARGLPTIVNTTLCVGAHDGTQHCGSCLQPIECKTQEPVALPISCYPGTVCEEITPTTVACVPIASATACQCTSDKCDDYDSQFRVKCDASGITDVVDCNSRNRCIGNGTCSACPSSGSVDSFVDQECSSRYRCTNGAFSSVVNCAQGEYVSKNGSCSQAPPIPCAAADLCTAGLCPDLTNCSRYYICDPNQVPPAIEYFSCPSDQYFNPKTYLCESTTTNCDPWTTCKFTSVDGGTKRTSTATVSPDTPPEDCNANTVGNFPHGPCDSQYWACRQGSGSSYEVVEMQCPNGLVHSTNPDYPYCIDPSEEATCHAYAAEH</sequence>
<dbReference type="RefSeq" id="XP_018011137.1">
    <property type="nucleotide sequence ID" value="XM_018155648.2"/>
</dbReference>
<reference evidence="3" key="1">
    <citation type="submission" date="2025-08" db="UniProtKB">
        <authorList>
            <consortium name="RefSeq"/>
        </authorList>
    </citation>
    <scope>IDENTIFICATION</scope>
    <source>
        <tissue evidence="3">Whole organism</tissue>
    </source>
</reference>
<dbReference type="InterPro" id="IPR036508">
    <property type="entry name" value="Chitin-bd_dom_sf"/>
</dbReference>
<dbReference type="Proteomes" id="UP000694843">
    <property type="component" value="Unplaced"/>
</dbReference>
<dbReference type="GO" id="GO:0005576">
    <property type="term" value="C:extracellular region"/>
    <property type="evidence" value="ECO:0007669"/>
    <property type="project" value="InterPro"/>
</dbReference>
<gene>
    <name evidence="3" type="primary">LOC108668423</name>
</gene>
<dbReference type="OrthoDB" id="6020543at2759"/>
<evidence type="ECO:0000259" key="1">
    <source>
        <dbReference type="PROSITE" id="PS50940"/>
    </source>
</evidence>